<name>A0A5J4X156_9EUKA</name>
<dbReference type="Proteomes" id="UP000324800">
    <property type="component" value="Unassembled WGS sequence"/>
</dbReference>
<evidence type="ECO:0000313" key="2">
    <source>
        <dbReference type="Proteomes" id="UP000324800"/>
    </source>
</evidence>
<gene>
    <name evidence="1" type="ORF">EZS28_004125</name>
</gene>
<protein>
    <submittedName>
        <fullName evidence="1">Uncharacterized protein</fullName>
    </submittedName>
</protein>
<dbReference type="EMBL" id="SNRW01000577">
    <property type="protein sequence ID" value="KAA6400345.1"/>
    <property type="molecule type" value="Genomic_DNA"/>
</dbReference>
<reference evidence="1 2" key="1">
    <citation type="submission" date="2019-03" db="EMBL/GenBank/DDBJ databases">
        <title>Single cell metagenomics reveals metabolic interactions within the superorganism composed of flagellate Streblomastix strix and complex community of Bacteroidetes bacteria on its surface.</title>
        <authorList>
            <person name="Treitli S.C."/>
            <person name="Kolisko M."/>
            <person name="Husnik F."/>
            <person name="Keeling P."/>
            <person name="Hampl V."/>
        </authorList>
    </citation>
    <scope>NUCLEOTIDE SEQUENCE [LARGE SCALE GENOMIC DNA]</scope>
    <source>
        <strain evidence="1">ST1C</strain>
    </source>
</reference>
<dbReference type="AlphaFoldDB" id="A0A5J4X156"/>
<proteinExistence type="predicted"/>
<organism evidence="1 2">
    <name type="scientific">Streblomastix strix</name>
    <dbReference type="NCBI Taxonomy" id="222440"/>
    <lineage>
        <taxon>Eukaryota</taxon>
        <taxon>Metamonada</taxon>
        <taxon>Preaxostyla</taxon>
        <taxon>Oxymonadida</taxon>
        <taxon>Streblomastigidae</taxon>
        <taxon>Streblomastix</taxon>
    </lineage>
</organism>
<evidence type="ECO:0000313" key="1">
    <source>
        <dbReference type="EMBL" id="KAA6400345.1"/>
    </source>
</evidence>
<sequence length="161" mass="18916">MATQMASSDNIKHITLEKGTKRTYIRKSNEKITALTDQRIKEEIKEEVNKEPTIRYKNNLRELLGKHDEGTRLIREQEEVEVKQLIGALLPFVAKQMQEVINQPIIERVKYAMVDAVNYTKFECNEGVKRQYKTRKIIDLSLIEEDDLCVIDFEINKKTFK</sequence>
<accession>A0A5J4X156</accession>
<comment type="caution">
    <text evidence="1">The sequence shown here is derived from an EMBL/GenBank/DDBJ whole genome shotgun (WGS) entry which is preliminary data.</text>
</comment>